<dbReference type="EMBL" id="MT142576">
    <property type="protein sequence ID" value="QJA85462.1"/>
    <property type="molecule type" value="Genomic_DNA"/>
</dbReference>
<dbReference type="AlphaFoldDB" id="A0A6M3KUP4"/>
<proteinExistence type="predicted"/>
<organism evidence="1">
    <name type="scientific">viral metagenome</name>
    <dbReference type="NCBI Taxonomy" id="1070528"/>
    <lineage>
        <taxon>unclassified sequences</taxon>
        <taxon>metagenomes</taxon>
        <taxon>organismal metagenomes</taxon>
    </lineage>
</organism>
<protein>
    <submittedName>
        <fullName evidence="1">Uncharacterized protein</fullName>
    </submittedName>
</protein>
<reference evidence="1" key="1">
    <citation type="submission" date="2020-03" db="EMBL/GenBank/DDBJ databases">
        <title>The deep terrestrial virosphere.</title>
        <authorList>
            <person name="Holmfeldt K."/>
            <person name="Nilsson E."/>
            <person name="Simone D."/>
            <person name="Lopez-Fernandez M."/>
            <person name="Wu X."/>
            <person name="de Brujin I."/>
            <person name="Lundin D."/>
            <person name="Andersson A."/>
            <person name="Bertilsson S."/>
            <person name="Dopson M."/>
        </authorList>
    </citation>
    <scope>NUCLEOTIDE SEQUENCE</scope>
    <source>
        <strain evidence="1">MM415B02218</strain>
    </source>
</reference>
<gene>
    <name evidence="1" type="ORF">MM415B02218_0004</name>
</gene>
<sequence length="114" mass="12286">MRPLVCPGGYAVPNRTGKFRIVAITAACSSVSASSRLMLVEDSKAPNSLEQKWISLDGSDTKEKQHTILVDLKRVAACDANIIYNPPEPINTTNGILSIKTDNLEPGSIAVYVE</sequence>
<name>A0A6M3KUP4_9ZZZZ</name>
<evidence type="ECO:0000313" key="1">
    <source>
        <dbReference type="EMBL" id="QJA85462.1"/>
    </source>
</evidence>
<accession>A0A6M3KUP4</accession>